<keyword evidence="3" id="KW-0843">Virulence</keyword>
<evidence type="ECO:0000259" key="6">
    <source>
        <dbReference type="PROSITE" id="PS50915"/>
    </source>
</evidence>
<dbReference type="KEGG" id="mpro:BJP34_18990"/>
<dbReference type="Pfam" id="PF20220">
    <property type="entry name" value="ABC_toxin_N"/>
    <property type="match status" value="1"/>
</dbReference>
<evidence type="ECO:0000256" key="5">
    <source>
        <dbReference type="SAM" id="MobiDB-lite"/>
    </source>
</evidence>
<dbReference type="EMBL" id="CP017599">
    <property type="protein sequence ID" value="AOX01248.1"/>
    <property type="molecule type" value="Genomic_DNA"/>
</dbReference>
<feature type="coiled-coil region" evidence="4">
    <location>
        <begin position="4524"/>
        <end position="4558"/>
    </location>
</feature>
<dbReference type="InterPro" id="IPR011024">
    <property type="entry name" value="G_crystallin-like"/>
</dbReference>
<dbReference type="Gene3D" id="2.60.20.10">
    <property type="entry name" value="Crystallins"/>
    <property type="match status" value="1"/>
</dbReference>
<name>A0A1D8TUC7_9CYAN</name>
<dbReference type="GO" id="GO:0030198">
    <property type="term" value="P:extracellular matrix organization"/>
    <property type="evidence" value="ECO:0007669"/>
    <property type="project" value="TreeGrafter"/>
</dbReference>
<evidence type="ECO:0000313" key="7">
    <source>
        <dbReference type="EMBL" id="AOX01248.1"/>
    </source>
</evidence>
<dbReference type="InterPro" id="IPR018003">
    <property type="entry name" value="Insecticidal_toxin/plasmid_vir"/>
</dbReference>
<dbReference type="InterPro" id="IPR040840">
    <property type="entry name" value="TcA_TcB_BD"/>
</dbReference>
<organism evidence="7 8">
    <name type="scientific">Moorena producens PAL-8-15-08-1</name>
    <dbReference type="NCBI Taxonomy" id="1458985"/>
    <lineage>
        <taxon>Bacteria</taxon>
        <taxon>Bacillati</taxon>
        <taxon>Cyanobacteriota</taxon>
        <taxon>Cyanophyceae</taxon>
        <taxon>Coleofasciculales</taxon>
        <taxon>Coleofasciculaceae</taxon>
        <taxon>Moorena</taxon>
    </lineage>
</organism>
<dbReference type="InterPro" id="IPR001064">
    <property type="entry name" value="Beta/gamma_crystallin"/>
</dbReference>
<evidence type="ECO:0000256" key="1">
    <source>
        <dbReference type="ARBA" id="ARBA00009646"/>
    </source>
</evidence>
<comment type="similarity">
    <text evidence="1">Belongs to the beta/gamma-crystallin family.</text>
</comment>
<dbReference type="SUPFAM" id="SSF50923">
    <property type="entry name" value="Hemopexin-like domain"/>
    <property type="match status" value="10"/>
</dbReference>
<protein>
    <recommendedName>
        <fullName evidence="6">Beta/gamma crystallin 'Greek key' domain-containing protein</fullName>
    </recommendedName>
</protein>
<dbReference type="SMART" id="SM00120">
    <property type="entry name" value="HX"/>
    <property type="match status" value="20"/>
</dbReference>
<dbReference type="Gene3D" id="2.110.10.10">
    <property type="entry name" value="Hemopexin-like domain"/>
    <property type="match status" value="11"/>
</dbReference>
<accession>A0A1D8TUC7</accession>
<feature type="domain" description="Beta/gamma crystallin 'Greek key'" evidence="6">
    <location>
        <begin position="515"/>
        <end position="558"/>
    </location>
</feature>
<dbReference type="InterPro" id="IPR036375">
    <property type="entry name" value="Hemopexin-like_dom_sf"/>
</dbReference>
<dbReference type="Pfam" id="PF18413">
    <property type="entry name" value="Neuraminidase"/>
    <property type="match status" value="1"/>
</dbReference>
<dbReference type="PANTHER" id="PTHR10201:SF294">
    <property type="entry name" value="MATRIX METALLOPROTEINASE 16"/>
    <property type="match status" value="1"/>
</dbReference>
<evidence type="ECO:0000256" key="4">
    <source>
        <dbReference type="SAM" id="Coils"/>
    </source>
</evidence>
<sequence>MLNNIPNYADLFGNIDFKEGDDARSVYSPAAYLTDLLQMLDDEFDDAASVDFDTRRIDIKEIDLDAENTNTLIPYLDIVNELLEGQVTGGISALKSAVYPFNMPFSLDNEKIKNHLHHLGISAHELRRLFATDTDYYTVAREYLGLSLEELEALLEPETLDQNAVETAYGYTGSESFISYMSTVANFMETTDLTAQEMLQLLYQNLYIEPSNHFDVEAGRHNFYINTGISSSSGYVTLNTEETDLVWYDYDSQTDPQSSNFNTVPIEWFERTSRFVRLAQKTGLSFTDLDHILRHSCKFVDGTPTLNENTLVIIAQVVYLHKTLEQPIDKVVAVVSEIDFTGRTNEDLPQDQFNRIFNLPCVSVNEKYLHISGVMGDKPDQYTDTTYHTYTQIVYYPDLFSDENDDYRKRLRHSLGFTDTDLINITDRLEYEEVADSSLWEDTANEWQLLNVLYRIRALCDGLDVHFLELFTLFDLLEQDPFINRCDPHTYFVYNAPSTHKCFEIFMAGASSDSDRVIVYQNQNYGGTSQEFVPGYYNISDLQNGVGNDSISSLKVPTGWEVTLYKDADFQGKKETFTGDTELNETDFDDNASSIVVKGSTSIINDQLWLFESLVVLTKWMKEFGYSPEMLWKIVNGAPMTDKEEVQQKEQDLALYNNLLQSFKAGEIRPNTLKEVLGDERASHFAFSLIKGQYGKKHEYKPKRCRKSSRFRKHMAPKEHKHLLFPYKRREIEELTQDFIQQLATISDYEFIDLQLENKLIEKIFNNLVNHKIIDGSGKILTENLIHHQLPPIAEFEIEFDFSDLNQKVFDKFYEIYQEAADARIEETDTIEVQVFKSDLKELGLTEIEARELYDNLIYNGYIDSEGYAQDVSMFSDLSGASSFDLTTELGELTRPVYHLLKRQLSKFKASKVKISEQMFAELDLKPVALQDLIENLKMNRYIDEHMFVRDKMRIVGENPRTMALALQFYPHRKEILKALKDAIAADKDTWLKIDRVELGKIAATAVSRWVYEDLQDSYLDGKVLEPGAGAFFKEESNRENFSLRPYFDVSQATIIFDHIAGIINYADNYHLKDENLADLNFTAEEIRGLKEVLEEIDVIDGNSMLLAEWLPFFLVPENAATFSVPGFEDYDTEIFFQVYDIAKAIDGTVKAVDKAMKEYSDAQESAILEQLESVLGIERSAVKAVSKAVFKTDNNLHFPWLQPLLENANALGSLDEIPDDMHYTQAVKRIRQLALLINKEQLDINEIAILLEDQDLVAKFPEDMILPDDITSVDAILESEEFIYLFKSNYYWIYLAQDYTLIDKKDVVAGIDEDDDLIDLQKEDEELQKRLKEDPIRQLFDKEQLNLVDAAFIDRYGTWVVVSEDSHYVKYAHTDVWDKRSNQFGQVDNDFDNLEMIDAAYVDSEGQLFLFANDKYVRYSDINQQQNGQQLIVDWGYPKSIAEDWNDENQPIQLPPAWNRDLGPMFDGLDNYCYAFLGDRYISSEDGTVRPVAEKWGHREYNFGQTDHIDATMVDLEGNYLFFLDEKVVKYRGSIELANLQPEEGYPKPIHEEFTSLPDELVLGIDAALYGQDGKTYLFRDDEFVSIDPNAGNTTIALQETRSTWGIVTNQIATVGMVDAAFVGLDGYTYIFSGEQYVRYSGSDYSQVDDGFPRNISEDWEGLTKVTGAFVLGNKTYLFGQNTQNTNIYVRYSTLRKDEDDYLEVDQEDPNARVIETVLANRPDVDEIEVFPATVDDEFWSLPESITGGASDFQIDAVMNGPDGKVYLFYGNEYVEHDYANRWWSEPKILSSQLNRTITIGNIDAGFTGIDGKTYLFYDNSDESNSDNYKYLRFSDPELRHLDYGYPRSTKKFWGKVRNNIDKTGKVDAALVVESRWQEQDDNGQLVDMTAMHTYLFSGDQIFRYEGSNYDTVEPGYPRSINRLHQEPRFRGLQIGFGNEHRDYSNGKQRHRKLPFKGLHASFPKGIDAAFADQRQVYLFKGNSFHVVIGDEDNYKQYTDSNFASIQAVTQEKGVSYVLSSSNNTWQKLNHLEATTLTPTQATPRTAEKAAGKLTYNDLEIPIDAILHGTDGKSYVFGGDQYYDVELERSFAIANVWGRSRNPIYDQETIDAAFVGRDGVTYVFSGEWFVEYEYDSTTSYINQIVTYPPRRIRDKWRGLDNVALAYVWKEETYLFERPKADGTFHYLRYSKDSYERPDPGYPRQGDYSMWNIPEEHQREGFDTIDTIFVQEDNLIFISDQKFISFNLNTENWSYPQPLELIYSGIPFNKTDFQDLKSGFIGADGTAYFFNQQCYVSYNSTTNSWSNVSDIKDDWGLQNNILSNSVSAAWVSGDGVTYLFAGNSYVRYSGADYRYVDEAYPKEIATYLRSEPAFEFMSKEFQQHLDALEERYSTSTTSFDFFNGLLDNGRCLYFFTSDATNEILFTGSPNRYVAYEIDGIGHIENNFTQGGYVDAAFVDTENQKTYLFSGEQYICYTGDRYRYIDQGYPKIIAESLAAELGINSLDEDYRNGIDAAFYHNELGLVLFNEQKYLKVTDDGTNITSTEGNINGIWGLLDNAFTSGNSTGDSTIDGAYVDNHGALYVFKDEQFVRYSDTAQLFDLNRYDEPRYVDEEYPRKIEEMWPQLDSSILTTNAGVDTVFKFEDQIYFHNTNNFVTYNFVTYNLDLTDQYEQKPVQLLAYRWGEWSDYLLSDVHTISRFKDLGQRFMGGELTLTELVSGANGKVKEPYMHFAAIFGFEKEDVRWVKQRNAFLPEQVNAIEEDFDLELVLRLYDILATTQRLRVDVSELYNDVWLNLYGSTTDYSVAATEAYELLVGVDCDNNYETLVKQITNELNTIKRDALVPYVIANDSDVTTTRQLYQKLLIDIQMDSSAETSRIKEATAAIQLYLHRYFLNLENIDLNTSDQEATRLELKERWKWLRNYRVWEANRKVFLYPENYIRPELRDSDLKTSGFKALEASLSQGQLTESSIEEAYLEYLNNFTDVSQLKIAGGYVYEDSSPEIDDKKLVLFGHTHTEPRRYFYRFATFVGGDSAAAIWEPWEELDIKIEATRVEPVFAFNRVFVFWVVLEENTEDPSSATITTADESDTEENETQQTVSSSGNTYQEVKVYYSFYNLNKRWSQPQLLQTTFEDSELAQFDDFGASNPFYIRGLKITTDISKVSLFVENSTKLTQNETDYDDYENIHINVGFYLNQTLSFSLKIFGKQIDTSIDIPESGPHYKAFNLTRELYSQEAEALKFEDQGQELFKELFDEGEIEEDNVVMLNNSSNSTDGPWFAYNHKGCGFLVKPDAFSLDNDTELTPLSETSILNSGITSGITAAVQVYDGGDIYYFKSDGTYAIISAKGIVSEQGDINSRWGIPHDTSNMQITGYVDSAYVIDNQIYLRLDGELYQYTGSFSTLVTSYADAAADMPQGWSSIDAAFTNKNSVNFWFNNELGLVYRSDTGSITPIRTTFGLPNDDTQLGPLTTAVVYNGNLHWIDNTNYYEYYPGAQEPSSTLSNTVQTVLDSILGTAINFQNTKLDSQSQDALKGFTLAAIMTLDDGGLATLDDQGNRIYVDKDNVVLPNPPSPFNVSDYDENWTFGLNYTDTNGNSYYLAFYSTHSGITTQNNRIAKAWSKNVNGSDYLEIDFGNNGNFGPSTLYDTRVNVTGAFTTAGGYIVIITDQTTYHLFDNSLQPADIITKLSDDTYSGSLSDLNLAVYLNTTFNNVWLDNKVDAAFIGTQSLGSENKLYLFRNDEYLCFNQEDDDSFSVPVDSVYPKTLNNNTEGFPPQWTEIDAAFTSPDNGISYLFNNTLQLYYDSNTKNTNTTVGVWGVRPVNTLLTQQQVDAAYVFDRYLYLIVNTDSGTEYYRYTLDSSANDGVWDTVPDYIDEDPKTYAETNSNIDAAFVINNYVYLFSGTEYYRLEPNDPTELGSASKILGSWGNLPEEIRNPEEDNPSALSAALNHVDGNIETLYLIKDNAYIKYEMSNADKAQPYEINDVNYELIRLTSSTAEQLNQLLFADGIDELLKLSTQEINESPTITIDGTSTPYNIKMNPDKFNTEPINSHLDFNSANGIYYWEVFFHAPFLIAQTLNTEQQFEYAKEWYEYIFDPTEISDYWKFLPFLAADPDALMASLSNDIDAFASLTSDTDVSQVELALQSMRTALAPYQDVFLGLANKSTIDDKREATALAAAGQAGTTYVPGEVSLANIEKWSEFIDLETEILTLSTNLTSGSITPTSGSSSDSELLDTWVSGMQEVMEILKKLDFRIDLMSNYNTQLTVYLEDPFDPHAIAALRPLAYRKAIVMRYIDNLLDWGDMLFRQYTRESINEARMLYILAYDILGEKPENMGRVVLEATKSYNGFYTDENNVQLEPSDAYDFLIDLENSSSDGITVDYEQSLSFAATQFDTVMNPYFFIKENELFTEYWTRVEDRLGKIRASLNIDGVAQPLPLFQPPIDPMALVNAAASGGGITAAAMAAAGAASVPDYRFSSMMAKARDLVGKLKSFSDNLLSVLEKKDSEELSLMQNKQSGMILDIVTSLKKEQIKEAKESLANLKETKNSAIAQKNHYQNLISNGYLREEQKQHELMLSAAIMHSAISLSQIASGLSYVGPQVTLGAFSFGATAGGKNVGDMMSRFGDAIQTSAEGLSMFGEMAGVEAQFKRSKQDWELQKKMAASEMIQLDYQIAAQEHRVKMSEIELFQHEKDIENEEIIAKFMKSKFSNMQLYSWMKSKISGLFFQTYKLAHDYAKKAEQAFIFEKGIKAGEVNYINGMYWENQYQGLLSGSTLELDLDRMEKAYQETDSRRLEITKTISLLEMDPLALLQLKTKGSCTFRLSEELFDYDFPGHYNRQIKAVSLAFNVGEGQKVNATLTQLSSKLVMDTDIKAVKHLMNPANEATTNVRANWRANQQVALSHVDQYTENSGMFELNFGDERYLPFEGTGAVSNWNLELNGKKGDYNPKDLLDVTIKLRYTAKQGGSRFANEVKGVLKPYNATSFFDLAYNFTDEWAALTEGETNEVSITFTQDMFPNMTSSKIIGLLIRYEYKNGQGGAFFTINDNLQVPNNTYLQPTTLSIGQRGSEWKFTVKGDASSLENAEMVLVYKAKI</sequence>
<evidence type="ECO:0000313" key="8">
    <source>
        <dbReference type="Proteomes" id="UP000177870"/>
    </source>
</evidence>
<keyword evidence="4" id="KW-0175">Coiled coil</keyword>
<feature type="region of interest" description="Disordered" evidence="5">
    <location>
        <begin position="3078"/>
        <end position="3102"/>
    </location>
</feature>
<keyword evidence="2" id="KW-0677">Repeat</keyword>
<proteinExistence type="inferred from homology"/>
<dbReference type="Pfam" id="PF00045">
    <property type="entry name" value="Hemopexin"/>
    <property type="match status" value="3"/>
</dbReference>
<dbReference type="GO" id="GO:0005615">
    <property type="term" value="C:extracellular space"/>
    <property type="evidence" value="ECO:0007669"/>
    <property type="project" value="TreeGrafter"/>
</dbReference>
<dbReference type="SUPFAM" id="SSF49695">
    <property type="entry name" value="gamma-Crystallin-like"/>
    <property type="match status" value="1"/>
</dbReference>
<dbReference type="InterPro" id="IPR041079">
    <property type="entry name" value="Neuraminidase-like"/>
</dbReference>
<dbReference type="InterPro" id="IPR046839">
    <property type="entry name" value="ABC_toxin_N"/>
</dbReference>
<dbReference type="Proteomes" id="UP000177870">
    <property type="component" value="Chromosome"/>
</dbReference>
<dbReference type="PROSITE" id="PS51642">
    <property type="entry name" value="HEMOPEXIN_2"/>
    <property type="match status" value="10"/>
</dbReference>
<dbReference type="Pfam" id="PF03538">
    <property type="entry name" value="VRP1"/>
    <property type="match status" value="1"/>
</dbReference>
<dbReference type="PANTHER" id="PTHR10201">
    <property type="entry name" value="MATRIX METALLOPROTEINASE"/>
    <property type="match status" value="1"/>
</dbReference>
<evidence type="ECO:0000256" key="3">
    <source>
        <dbReference type="ARBA" id="ARBA00023026"/>
    </source>
</evidence>
<dbReference type="STRING" id="1458985.BJP34_18990"/>
<gene>
    <name evidence="7" type="ORF">BJP34_18990</name>
</gene>
<dbReference type="Pfam" id="PF18276">
    <property type="entry name" value="TcA_TcB_BD"/>
    <property type="match status" value="1"/>
</dbReference>
<dbReference type="GO" id="GO:0004222">
    <property type="term" value="F:metalloendopeptidase activity"/>
    <property type="evidence" value="ECO:0007669"/>
    <property type="project" value="TreeGrafter"/>
</dbReference>
<dbReference type="PROSITE" id="PS50915">
    <property type="entry name" value="CRYSTALLIN_BETA_GAMMA"/>
    <property type="match status" value="1"/>
</dbReference>
<evidence type="ECO:0000256" key="2">
    <source>
        <dbReference type="ARBA" id="ARBA00022737"/>
    </source>
</evidence>
<dbReference type="InterPro" id="IPR018487">
    <property type="entry name" value="Hemopexin-like_repeat"/>
</dbReference>
<dbReference type="GO" id="GO:0030574">
    <property type="term" value="P:collagen catabolic process"/>
    <property type="evidence" value="ECO:0007669"/>
    <property type="project" value="TreeGrafter"/>
</dbReference>
<reference evidence="8" key="1">
    <citation type="submission" date="2016-10" db="EMBL/GenBank/DDBJ databases">
        <title>Comparative genomics uncovers the prolific and rare metabolic potential of the cyanobacterial genus Moorea.</title>
        <authorList>
            <person name="Leao T."/>
            <person name="Castelao G."/>
            <person name="Korobeynikov A."/>
            <person name="Monroe E.A."/>
            <person name="Podell S."/>
            <person name="Glukhov E."/>
            <person name="Allen E."/>
            <person name="Gerwick W.H."/>
            <person name="Gerwick L."/>
        </authorList>
    </citation>
    <scope>NUCLEOTIDE SEQUENCE [LARGE SCALE GENOMIC DNA]</scope>
    <source>
        <strain evidence="8">PAL-8-15-08-1</strain>
    </source>
</reference>